<dbReference type="AlphaFoldDB" id="A0AA39K506"/>
<keyword evidence="2" id="KW-1185">Reference proteome</keyword>
<sequence length="270" mass="30808">MTNKTSFLPSFLPNKGLVVPALYNHVDTVPKRLRNLKLQDTTKRGAFDLDNLTDLTLTREYFPTRHRRIEIQFPTTPHFLPISIRLSKLRFEIEALDYGLNSYVNSMQAHFISTDALSGFTALETLGIDSINLYSKNDAAHLVDVKRLLHSVTLTNLRKIRITMSFTLNTPDHLPSYQELPSWTSLDGLFSSPKFPSLQQLKLIIEVRSNDWYDLRWEDSDSDEEEAPDIDFHPPSMDDVVAMIAEKMLKPVTSRGLLTFHPAPAMTSMS</sequence>
<organism evidence="1 2">
    <name type="scientific">Armillaria borealis</name>
    <dbReference type="NCBI Taxonomy" id="47425"/>
    <lineage>
        <taxon>Eukaryota</taxon>
        <taxon>Fungi</taxon>
        <taxon>Dikarya</taxon>
        <taxon>Basidiomycota</taxon>
        <taxon>Agaricomycotina</taxon>
        <taxon>Agaricomycetes</taxon>
        <taxon>Agaricomycetidae</taxon>
        <taxon>Agaricales</taxon>
        <taxon>Marasmiineae</taxon>
        <taxon>Physalacriaceae</taxon>
        <taxon>Armillaria</taxon>
    </lineage>
</organism>
<dbReference type="Proteomes" id="UP001175226">
    <property type="component" value="Unassembled WGS sequence"/>
</dbReference>
<name>A0AA39K506_9AGAR</name>
<proteinExistence type="predicted"/>
<evidence type="ECO:0000313" key="2">
    <source>
        <dbReference type="Proteomes" id="UP001175226"/>
    </source>
</evidence>
<gene>
    <name evidence="1" type="ORF">EV421DRAFT_1729657</name>
</gene>
<accession>A0AA39K506</accession>
<dbReference type="EMBL" id="JAUEPT010000002">
    <property type="protein sequence ID" value="KAK0454463.1"/>
    <property type="molecule type" value="Genomic_DNA"/>
</dbReference>
<protein>
    <submittedName>
        <fullName evidence="1">Uncharacterized protein</fullName>
    </submittedName>
</protein>
<evidence type="ECO:0000313" key="1">
    <source>
        <dbReference type="EMBL" id="KAK0454463.1"/>
    </source>
</evidence>
<comment type="caution">
    <text evidence="1">The sequence shown here is derived from an EMBL/GenBank/DDBJ whole genome shotgun (WGS) entry which is preliminary data.</text>
</comment>
<reference evidence="1" key="1">
    <citation type="submission" date="2023-06" db="EMBL/GenBank/DDBJ databases">
        <authorList>
            <consortium name="Lawrence Berkeley National Laboratory"/>
            <person name="Ahrendt S."/>
            <person name="Sahu N."/>
            <person name="Indic B."/>
            <person name="Wong-Bajracharya J."/>
            <person name="Merenyi Z."/>
            <person name="Ke H.-M."/>
            <person name="Monk M."/>
            <person name="Kocsube S."/>
            <person name="Drula E."/>
            <person name="Lipzen A."/>
            <person name="Balint B."/>
            <person name="Henrissat B."/>
            <person name="Andreopoulos B."/>
            <person name="Martin F.M."/>
            <person name="Harder C.B."/>
            <person name="Rigling D."/>
            <person name="Ford K.L."/>
            <person name="Foster G.D."/>
            <person name="Pangilinan J."/>
            <person name="Papanicolaou A."/>
            <person name="Barry K."/>
            <person name="LaButti K."/>
            <person name="Viragh M."/>
            <person name="Koriabine M."/>
            <person name="Yan M."/>
            <person name="Riley R."/>
            <person name="Champramary S."/>
            <person name="Plett K.L."/>
            <person name="Tsai I.J."/>
            <person name="Slot J."/>
            <person name="Sipos G."/>
            <person name="Plett J."/>
            <person name="Nagy L.G."/>
            <person name="Grigoriev I.V."/>
        </authorList>
    </citation>
    <scope>NUCLEOTIDE SEQUENCE</scope>
    <source>
        <strain evidence="1">FPL87.14</strain>
    </source>
</reference>